<feature type="compositionally biased region" description="Polar residues" evidence="1">
    <location>
        <begin position="64"/>
        <end position="86"/>
    </location>
</feature>
<evidence type="ECO:0000256" key="2">
    <source>
        <dbReference type="SAM" id="SignalP"/>
    </source>
</evidence>
<proteinExistence type="predicted"/>
<keyword evidence="2" id="KW-0732">Signal</keyword>
<sequence length="86" mass="8894">MNKTWKMLGALAATGALTLGSGAFAQSAATPSTDGTQQMSGDSAKQAKKQQKKERKQMKRERNQNGANGPAETSSKPQPAAGTGSQ</sequence>
<feature type="compositionally biased region" description="Basic residues" evidence="1">
    <location>
        <begin position="46"/>
        <end position="59"/>
    </location>
</feature>
<feature type="chain" id="PRO_5012151097" evidence="2">
    <location>
        <begin position="26"/>
        <end position="86"/>
    </location>
</feature>
<feature type="region of interest" description="Disordered" evidence="1">
    <location>
        <begin position="26"/>
        <end position="86"/>
    </location>
</feature>
<organism evidence="3 4">
    <name type="scientific">Herbaspirillum robiniae</name>
    <dbReference type="NCBI Taxonomy" id="2014887"/>
    <lineage>
        <taxon>Bacteria</taxon>
        <taxon>Pseudomonadati</taxon>
        <taxon>Pseudomonadota</taxon>
        <taxon>Betaproteobacteria</taxon>
        <taxon>Burkholderiales</taxon>
        <taxon>Oxalobacteraceae</taxon>
        <taxon>Herbaspirillum</taxon>
    </lineage>
</organism>
<evidence type="ECO:0000313" key="4">
    <source>
        <dbReference type="Proteomes" id="UP000197596"/>
    </source>
</evidence>
<evidence type="ECO:0000313" key="3">
    <source>
        <dbReference type="EMBL" id="OWY28912.1"/>
    </source>
</evidence>
<reference evidence="3 4" key="1">
    <citation type="submission" date="2017-06" db="EMBL/GenBank/DDBJ databases">
        <title>Herbaspirillum phytohormonus sp. nov., isolated from the root nodule of Robinia pseudoacacia in lead-zinc mine.</title>
        <authorList>
            <person name="Fan M."/>
            <person name="Lin Y."/>
        </authorList>
    </citation>
    <scope>NUCLEOTIDE SEQUENCE [LARGE SCALE GENOMIC DNA]</scope>
    <source>
        <strain evidence="3 4">HZ10</strain>
    </source>
</reference>
<comment type="caution">
    <text evidence="3">The sequence shown here is derived from an EMBL/GenBank/DDBJ whole genome shotgun (WGS) entry which is preliminary data.</text>
</comment>
<dbReference type="RefSeq" id="WP_088751368.1">
    <property type="nucleotide sequence ID" value="NZ_NJGU01000006.1"/>
</dbReference>
<feature type="compositionally biased region" description="Polar residues" evidence="1">
    <location>
        <begin position="27"/>
        <end position="43"/>
    </location>
</feature>
<protein>
    <submittedName>
        <fullName evidence="3">Uncharacterized protein</fullName>
    </submittedName>
</protein>
<feature type="signal peptide" evidence="2">
    <location>
        <begin position="1"/>
        <end position="25"/>
    </location>
</feature>
<dbReference type="AlphaFoldDB" id="A0A246WS33"/>
<gene>
    <name evidence="3" type="ORF">CEJ42_13180</name>
</gene>
<dbReference type="Proteomes" id="UP000197596">
    <property type="component" value="Unassembled WGS sequence"/>
</dbReference>
<name>A0A246WS33_9BURK</name>
<dbReference type="EMBL" id="NJGU01000006">
    <property type="protein sequence ID" value="OWY28912.1"/>
    <property type="molecule type" value="Genomic_DNA"/>
</dbReference>
<evidence type="ECO:0000256" key="1">
    <source>
        <dbReference type="SAM" id="MobiDB-lite"/>
    </source>
</evidence>
<accession>A0A246WS33</accession>